<dbReference type="EMBL" id="LIBB01000377">
    <property type="protein sequence ID" value="KRO70202.1"/>
    <property type="molecule type" value="Genomic_DNA"/>
</dbReference>
<organism evidence="2 3">
    <name type="scientific">OM182 bacterium BACL3 MAG-120507-bin80</name>
    <dbReference type="NCBI Taxonomy" id="1655577"/>
    <lineage>
        <taxon>Bacteria</taxon>
        <taxon>Pseudomonadati</taxon>
        <taxon>Pseudomonadota</taxon>
        <taxon>Gammaproteobacteria</taxon>
        <taxon>OMG group</taxon>
        <taxon>OM182 clade</taxon>
    </lineage>
</organism>
<gene>
    <name evidence="2" type="ORF">ABR69_11085</name>
</gene>
<dbReference type="InterPro" id="IPR029058">
    <property type="entry name" value="AB_hydrolase_fold"/>
</dbReference>
<comment type="caution">
    <text evidence="2">The sequence shown here is derived from an EMBL/GenBank/DDBJ whole genome shotgun (WGS) entry which is preliminary data.</text>
</comment>
<accession>A0A0R2SCS5</accession>
<evidence type="ECO:0000259" key="1">
    <source>
        <dbReference type="Pfam" id="PF12697"/>
    </source>
</evidence>
<dbReference type="InterPro" id="IPR000073">
    <property type="entry name" value="AB_hydrolase_1"/>
</dbReference>
<dbReference type="InterPro" id="IPR050471">
    <property type="entry name" value="AB_hydrolase"/>
</dbReference>
<proteinExistence type="predicted"/>
<dbReference type="Gene3D" id="3.40.50.1820">
    <property type="entry name" value="alpha/beta hydrolase"/>
    <property type="match status" value="1"/>
</dbReference>
<dbReference type="Proteomes" id="UP000051934">
    <property type="component" value="Unassembled WGS sequence"/>
</dbReference>
<dbReference type="PANTHER" id="PTHR43433:SF10">
    <property type="entry name" value="AB HYDROLASE-1 DOMAIN-CONTAINING PROTEIN"/>
    <property type="match status" value="1"/>
</dbReference>
<dbReference type="PANTHER" id="PTHR43433">
    <property type="entry name" value="HYDROLASE, ALPHA/BETA FOLD FAMILY PROTEIN"/>
    <property type="match status" value="1"/>
</dbReference>
<dbReference type="AlphaFoldDB" id="A0A0R2SCS5"/>
<feature type="domain" description="AB hydrolase-1" evidence="1">
    <location>
        <begin position="61"/>
        <end position="205"/>
    </location>
</feature>
<protein>
    <recommendedName>
        <fullName evidence="1">AB hydrolase-1 domain-containing protein</fullName>
    </recommendedName>
</protein>
<dbReference type="SUPFAM" id="SSF53474">
    <property type="entry name" value="alpha/beta-Hydrolases"/>
    <property type="match status" value="1"/>
</dbReference>
<name>A0A0R2SCS5_9GAMM</name>
<dbReference type="Pfam" id="PF12697">
    <property type="entry name" value="Abhydrolase_6"/>
    <property type="match status" value="1"/>
</dbReference>
<evidence type="ECO:0000313" key="2">
    <source>
        <dbReference type="EMBL" id="KRO70202.1"/>
    </source>
</evidence>
<sequence length="327" mass="36178">MTISNERLKGKTHLTKLAVSAVVTSTATKTGWLEAEFNTLRLASSRILAWSEFGCPDGLPVLFFHSNGSSRLEACLFHQQARLSGLRLIAVDRPGIGKSEFCFSNTPEPFAHDLVELLDHLALTSVSTLTLGHGAVYALALAQLDPARIKGQISLGAIPCGPLLTLRGANGLRPWMNRGVATLVRHGWTLRELLDRKTTGNYIDTLRRELCKYDRRALNSSELRRILVLDRREALSQGSRGVAQDESMGFAPFDYQLAKLTLDVDFWQGRGDDERVGRSSVLLAQQLPKGRAHIVTRQGYFFFLEHATQILNRCSSIRLVQPASIAA</sequence>
<reference evidence="2 3" key="1">
    <citation type="submission" date="2015-10" db="EMBL/GenBank/DDBJ databases">
        <title>Metagenome-Assembled Genomes uncover a global brackish microbiome.</title>
        <authorList>
            <person name="Hugerth L.W."/>
            <person name="Larsson J."/>
            <person name="Alneberg J."/>
            <person name="Lindh M.V."/>
            <person name="Legrand C."/>
            <person name="Pinhassi J."/>
            <person name="Andersson A.F."/>
        </authorList>
    </citation>
    <scope>NUCLEOTIDE SEQUENCE [LARGE SCALE GENOMIC DNA]</scope>
    <source>
        <strain evidence="2">BACL4 MAG-120507-bin80</strain>
    </source>
</reference>
<evidence type="ECO:0000313" key="3">
    <source>
        <dbReference type="Proteomes" id="UP000051934"/>
    </source>
</evidence>